<dbReference type="PROSITE" id="PS50102">
    <property type="entry name" value="RRM"/>
    <property type="match status" value="1"/>
</dbReference>
<dbReference type="GO" id="GO:0005730">
    <property type="term" value="C:nucleolus"/>
    <property type="evidence" value="ECO:0007669"/>
    <property type="project" value="UniProtKB-SubCell"/>
</dbReference>
<reference evidence="8 10" key="1">
    <citation type="journal article" date="2012" name="Nature">
        <title>Algal genomes reveal evolutionary mosaicism and the fate of nucleomorphs.</title>
        <authorList>
            <consortium name="DOE Joint Genome Institute"/>
            <person name="Curtis B.A."/>
            <person name="Tanifuji G."/>
            <person name="Burki F."/>
            <person name="Gruber A."/>
            <person name="Irimia M."/>
            <person name="Maruyama S."/>
            <person name="Arias M.C."/>
            <person name="Ball S.G."/>
            <person name="Gile G.H."/>
            <person name="Hirakawa Y."/>
            <person name="Hopkins J.F."/>
            <person name="Kuo A."/>
            <person name="Rensing S.A."/>
            <person name="Schmutz J."/>
            <person name="Symeonidi A."/>
            <person name="Elias M."/>
            <person name="Eveleigh R.J."/>
            <person name="Herman E.K."/>
            <person name="Klute M.J."/>
            <person name="Nakayama T."/>
            <person name="Obornik M."/>
            <person name="Reyes-Prieto A."/>
            <person name="Armbrust E.V."/>
            <person name="Aves S.J."/>
            <person name="Beiko R.G."/>
            <person name="Coutinho P."/>
            <person name="Dacks J.B."/>
            <person name="Durnford D.G."/>
            <person name="Fast N.M."/>
            <person name="Green B.R."/>
            <person name="Grisdale C.J."/>
            <person name="Hempel F."/>
            <person name="Henrissat B."/>
            <person name="Hoppner M.P."/>
            <person name="Ishida K."/>
            <person name="Kim E."/>
            <person name="Koreny L."/>
            <person name="Kroth P.G."/>
            <person name="Liu Y."/>
            <person name="Malik S.B."/>
            <person name="Maier U.G."/>
            <person name="McRose D."/>
            <person name="Mock T."/>
            <person name="Neilson J.A."/>
            <person name="Onodera N.T."/>
            <person name="Poole A.M."/>
            <person name="Pritham E.J."/>
            <person name="Richards T.A."/>
            <person name="Rocap G."/>
            <person name="Roy S.W."/>
            <person name="Sarai C."/>
            <person name="Schaack S."/>
            <person name="Shirato S."/>
            <person name="Slamovits C.H."/>
            <person name="Spencer D.F."/>
            <person name="Suzuki S."/>
            <person name="Worden A.Z."/>
            <person name="Zauner S."/>
            <person name="Barry K."/>
            <person name="Bell C."/>
            <person name="Bharti A.K."/>
            <person name="Crow J.A."/>
            <person name="Grimwood J."/>
            <person name="Kramer R."/>
            <person name="Lindquist E."/>
            <person name="Lucas S."/>
            <person name="Salamov A."/>
            <person name="McFadden G.I."/>
            <person name="Lane C.E."/>
            <person name="Keeling P.J."/>
            <person name="Gray M.W."/>
            <person name="Grigoriev I.V."/>
            <person name="Archibald J.M."/>
        </authorList>
    </citation>
    <scope>NUCLEOTIDE SEQUENCE</scope>
    <source>
        <strain evidence="8 10">CCMP2712</strain>
    </source>
</reference>
<dbReference type="AlphaFoldDB" id="L1JN26"/>
<dbReference type="CDD" id="cd12263">
    <property type="entry name" value="RRM_ABT1_like"/>
    <property type="match status" value="1"/>
</dbReference>
<dbReference type="PANTHER" id="PTHR12311:SF7">
    <property type="entry name" value="ACTIVATOR OF BASAL TRANSCRIPTION 1"/>
    <property type="match status" value="1"/>
</dbReference>
<dbReference type="OMA" id="ILAIPHC"/>
<name>L1JN26_GUITC</name>
<dbReference type="GO" id="GO:0000480">
    <property type="term" value="P:endonucleolytic cleavage in 5'-ETS of tricistronic rRNA transcript (SSU-rRNA, 5.8S rRNA, LSU-rRNA)"/>
    <property type="evidence" value="ECO:0007669"/>
    <property type="project" value="TreeGrafter"/>
</dbReference>
<accession>L1JN26</accession>
<keyword evidence="6" id="KW-0175">Coiled coil</keyword>
<dbReference type="GO" id="GO:0003723">
    <property type="term" value="F:RNA binding"/>
    <property type="evidence" value="ECO:0007669"/>
    <property type="project" value="UniProtKB-UniRule"/>
</dbReference>
<evidence type="ECO:0000256" key="4">
    <source>
        <dbReference type="ARBA" id="ARBA00023242"/>
    </source>
</evidence>
<dbReference type="Proteomes" id="UP000011087">
    <property type="component" value="Unassembled WGS sequence"/>
</dbReference>
<evidence type="ECO:0000256" key="2">
    <source>
        <dbReference type="ARBA" id="ARBA00005819"/>
    </source>
</evidence>
<dbReference type="STRING" id="905079.L1JN26"/>
<dbReference type="Gene3D" id="3.30.70.330">
    <property type="match status" value="1"/>
</dbReference>
<dbReference type="InterPro" id="IPR034353">
    <property type="entry name" value="ABT1/ESF2_RRM"/>
</dbReference>
<evidence type="ECO:0000256" key="6">
    <source>
        <dbReference type="SAM" id="Coils"/>
    </source>
</evidence>
<organism evidence="8">
    <name type="scientific">Guillardia theta (strain CCMP2712)</name>
    <name type="common">Cryptophyte</name>
    <dbReference type="NCBI Taxonomy" id="905079"/>
    <lineage>
        <taxon>Eukaryota</taxon>
        <taxon>Cryptophyceae</taxon>
        <taxon>Pyrenomonadales</taxon>
        <taxon>Geminigeraceae</taxon>
        <taxon>Guillardia</taxon>
    </lineage>
</organism>
<keyword evidence="3 5" id="KW-0694">RNA-binding</keyword>
<keyword evidence="4" id="KW-0539">Nucleus</keyword>
<protein>
    <recommendedName>
        <fullName evidence="7">RRM domain-containing protein</fullName>
    </recommendedName>
</protein>
<reference evidence="10" key="2">
    <citation type="submission" date="2012-11" db="EMBL/GenBank/DDBJ databases">
        <authorList>
            <person name="Kuo A."/>
            <person name="Curtis B.A."/>
            <person name="Tanifuji G."/>
            <person name="Burki F."/>
            <person name="Gruber A."/>
            <person name="Irimia M."/>
            <person name="Maruyama S."/>
            <person name="Arias M.C."/>
            <person name="Ball S.G."/>
            <person name="Gile G.H."/>
            <person name="Hirakawa Y."/>
            <person name="Hopkins J.F."/>
            <person name="Rensing S.A."/>
            <person name="Schmutz J."/>
            <person name="Symeonidi A."/>
            <person name="Elias M."/>
            <person name="Eveleigh R.J."/>
            <person name="Herman E.K."/>
            <person name="Klute M.J."/>
            <person name="Nakayama T."/>
            <person name="Obornik M."/>
            <person name="Reyes-Prieto A."/>
            <person name="Armbrust E.V."/>
            <person name="Aves S.J."/>
            <person name="Beiko R.G."/>
            <person name="Coutinho P."/>
            <person name="Dacks J.B."/>
            <person name="Durnford D.G."/>
            <person name="Fast N.M."/>
            <person name="Green B.R."/>
            <person name="Grisdale C."/>
            <person name="Hempe F."/>
            <person name="Henrissat B."/>
            <person name="Hoppner M.P."/>
            <person name="Ishida K.-I."/>
            <person name="Kim E."/>
            <person name="Koreny L."/>
            <person name="Kroth P.G."/>
            <person name="Liu Y."/>
            <person name="Malik S.-B."/>
            <person name="Maier U.G."/>
            <person name="McRose D."/>
            <person name="Mock T."/>
            <person name="Neilson J.A."/>
            <person name="Onodera N.T."/>
            <person name="Poole A.M."/>
            <person name="Pritham E.J."/>
            <person name="Richards T.A."/>
            <person name="Rocap G."/>
            <person name="Roy S.W."/>
            <person name="Sarai C."/>
            <person name="Schaack S."/>
            <person name="Shirato S."/>
            <person name="Slamovits C.H."/>
            <person name="Spencer D.F."/>
            <person name="Suzuki S."/>
            <person name="Worden A.Z."/>
            <person name="Zauner S."/>
            <person name="Barry K."/>
            <person name="Bell C."/>
            <person name="Bharti A.K."/>
            <person name="Crow J.A."/>
            <person name="Grimwood J."/>
            <person name="Kramer R."/>
            <person name="Lindquist E."/>
            <person name="Lucas S."/>
            <person name="Salamov A."/>
            <person name="McFadden G.I."/>
            <person name="Lane C.E."/>
            <person name="Keeling P.J."/>
            <person name="Gray M.W."/>
            <person name="Grigoriev I.V."/>
            <person name="Archibald J.M."/>
        </authorList>
    </citation>
    <scope>NUCLEOTIDE SEQUENCE</scope>
    <source>
        <strain evidence="10">CCMP2712</strain>
    </source>
</reference>
<dbReference type="InterPro" id="IPR035979">
    <property type="entry name" value="RBD_domain_sf"/>
</dbReference>
<dbReference type="SMART" id="SM00360">
    <property type="entry name" value="RRM"/>
    <property type="match status" value="1"/>
</dbReference>
<dbReference type="EMBL" id="JH992980">
    <property type="protein sequence ID" value="EKX49991.1"/>
    <property type="molecule type" value="Genomic_DNA"/>
</dbReference>
<dbReference type="InterPro" id="IPR012677">
    <property type="entry name" value="Nucleotide-bd_a/b_plait_sf"/>
</dbReference>
<feature type="non-terminal residue" evidence="8">
    <location>
        <position position="1"/>
    </location>
</feature>
<dbReference type="PANTHER" id="PTHR12311">
    <property type="entry name" value="ACTIVATOR OF BASAL TRANSCRIPTION 1"/>
    <property type="match status" value="1"/>
</dbReference>
<feature type="domain" description="RRM" evidence="7">
    <location>
        <begin position="35"/>
        <end position="125"/>
    </location>
</feature>
<evidence type="ECO:0000313" key="9">
    <source>
        <dbReference type="EnsemblProtists" id="EKX49991"/>
    </source>
</evidence>
<feature type="non-terminal residue" evidence="8">
    <location>
        <position position="184"/>
    </location>
</feature>
<dbReference type="GO" id="GO:0034462">
    <property type="term" value="P:small-subunit processome assembly"/>
    <property type="evidence" value="ECO:0007669"/>
    <property type="project" value="TreeGrafter"/>
</dbReference>
<dbReference type="GeneID" id="17306715"/>
<comment type="similarity">
    <text evidence="2">Belongs to the ESF2/ABP1 family.</text>
</comment>
<dbReference type="GO" id="GO:0000472">
    <property type="term" value="P:endonucleolytic cleavage to generate mature 5'-end of SSU-rRNA from (SSU-rRNA, 5.8S rRNA, LSU-rRNA)"/>
    <property type="evidence" value="ECO:0007669"/>
    <property type="project" value="TreeGrafter"/>
</dbReference>
<sequence>SDDDQEKDKDASSKVKGPLTLKKLKTFQAKQDKTGVVYLSRIPPYMKPDKVRHLLSKHGKIGRIYLTPEDPAIRKKRKAMGGNKKQSFVDGWVEFEDKAVAKRVAKTLNTTPIGGKQFSFYSADLWNIKYLSKFKWNHLTEKIAYDKQVRRQRLEAEIAQAKKEKEFYLEKVEQSKRMKKSKAR</sequence>
<evidence type="ECO:0000256" key="3">
    <source>
        <dbReference type="ARBA" id="ARBA00022884"/>
    </source>
</evidence>
<dbReference type="RefSeq" id="XP_005836971.1">
    <property type="nucleotide sequence ID" value="XM_005836914.1"/>
</dbReference>
<evidence type="ECO:0000313" key="10">
    <source>
        <dbReference type="Proteomes" id="UP000011087"/>
    </source>
</evidence>
<dbReference type="SUPFAM" id="SSF54928">
    <property type="entry name" value="RNA-binding domain, RBD"/>
    <property type="match status" value="1"/>
</dbReference>
<dbReference type="PaxDb" id="55529-EKX49991"/>
<evidence type="ECO:0000313" key="8">
    <source>
        <dbReference type="EMBL" id="EKX49991.1"/>
    </source>
</evidence>
<evidence type="ECO:0000256" key="5">
    <source>
        <dbReference type="PROSITE-ProRule" id="PRU00176"/>
    </source>
</evidence>
<dbReference type="HOGENOM" id="CLU_054086_2_1_1"/>
<feature type="coiled-coil region" evidence="6">
    <location>
        <begin position="144"/>
        <end position="178"/>
    </location>
</feature>
<dbReference type="KEGG" id="gtt:GUITHDRAFT_51725"/>
<dbReference type="OrthoDB" id="287393at2759"/>
<gene>
    <name evidence="8" type="ORF">GUITHDRAFT_51725</name>
</gene>
<keyword evidence="10" id="KW-1185">Reference proteome</keyword>
<evidence type="ECO:0000256" key="1">
    <source>
        <dbReference type="ARBA" id="ARBA00004604"/>
    </source>
</evidence>
<dbReference type="InterPro" id="IPR000504">
    <property type="entry name" value="RRM_dom"/>
</dbReference>
<reference evidence="9" key="3">
    <citation type="submission" date="2015-06" db="UniProtKB">
        <authorList>
            <consortium name="EnsemblProtists"/>
        </authorList>
    </citation>
    <scope>IDENTIFICATION</scope>
</reference>
<dbReference type="eggNOG" id="KOG3152">
    <property type="taxonomic scope" value="Eukaryota"/>
</dbReference>
<dbReference type="InterPro" id="IPR039119">
    <property type="entry name" value="ABT1/Esf2"/>
</dbReference>
<dbReference type="EnsemblProtists" id="EKX49991">
    <property type="protein sequence ID" value="EKX49991"/>
    <property type="gene ID" value="GUITHDRAFT_51725"/>
</dbReference>
<comment type="subcellular location">
    <subcellularLocation>
        <location evidence="1">Nucleus</location>
        <location evidence="1">Nucleolus</location>
    </subcellularLocation>
</comment>
<proteinExistence type="inferred from homology"/>
<evidence type="ECO:0000259" key="7">
    <source>
        <dbReference type="PROSITE" id="PS50102"/>
    </source>
</evidence>
<dbReference type="GO" id="GO:0000447">
    <property type="term" value="P:endonucleolytic cleavage in ITS1 to separate SSU-rRNA from 5.8S rRNA and LSU-rRNA from tricistronic rRNA transcript (SSU-rRNA, 5.8S rRNA, LSU-rRNA)"/>
    <property type="evidence" value="ECO:0007669"/>
    <property type="project" value="TreeGrafter"/>
</dbReference>